<dbReference type="RefSeq" id="WP_139106856.1">
    <property type="nucleotide sequence ID" value="NZ_VDFR01000129.1"/>
</dbReference>
<dbReference type="Gene3D" id="3.90.1200.10">
    <property type="match status" value="1"/>
</dbReference>
<protein>
    <submittedName>
        <fullName evidence="2">Aminoglycoside phosphotransferase family protein</fullName>
    </submittedName>
</protein>
<dbReference type="EMBL" id="VDFR01000230">
    <property type="protein sequence ID" value="TNC29404.1"/>
    <property type="molecule type" value="Genomic_DNA"/>
</dbReference>
<proteinExistence type="predicted"/>
<comment type="caution">
    <text evidence="2">The sequence shown here is derived from an EMBL/GenBank/DDBJ whole genome shotgun (WGS) entry which is preliminary data.</text>
</comment>
<dbReference type="Pfam" id="PF01636">
    <property type="entry name" value="APH"/>
    <property type="match status" value="1"/>
</dbReference>
<keyword evidence="2" id="KW-0808">Transferase</keyword>
<dbReference type="OrthoDB" id="9797603at2"/>
<gene>
    <name evidence="3" type="ORF">FHE65_25560</name>
    <name evidence="2" type="ORF">FHE65_33570</name>
</gene>
<dbReference type="InterPro" id="IPR002575">
    <property type="entry name" value="Aminoglycoside_PTrfase"/>
</dbReference>
<dbReference type="PANTHER" id="PTHR21310">
    <property type="entry name" value="AMINOGLYCOSIDE PHOSPHOTRANSFERASE-RELATED-RELATED"/>
    <property type="match status" value="1"/>
</dbReference>
<evidence type="ECO:0000259" key="1">
    <source>
        <dbReference type="Pfam" id="PF01636"/>
    </source>
</evidence>
<dbReference type="Proteomes" id="UP000306740">
    <property type="component" value="Unassembled WGS sequence"/>
</dbReference>
<feature type="domain" description="Aminoglycoside phosphotransferase" evidence="1">
    <location>
        <begin position="30"/>
        <end position="265"/>
    </location>
</feature>
<dbReference type="InterPro" id="IPR051678">
    <property type="entry name" value="AGP_Transferase"/>
</dbReference>
<organism evidence="2 4">
    <name type="scientific">Mumia zhuanghuii</name>
    <dbReference type="NCBI Taxonomy" id="2585211"/>
    <lineage>
        <taxon>Bacteria</taxon>
        <taxon>Bacillati</taxon>
        <taxon>Actinomycetota</taxon>
        <taxon>Actinomycetes</taxon>
        <taxon>Propionibacteriales</taxon>
        <taxon>Nocardioidaceae</taxon>
        <taxon>Mumia</taxon>
    </lineage>
</organism>
<dbReference type="EMBL" id="VDFR01000129">
    <property type="protein sequence ID" value="TNC37148.1"/>
    <property type="molecule type" value="Genomic_DNA"/>
</dbReference>
<evidence type="ECO:0000313" key="3">
    <source>
        <dbReference type="EMBL" id="TNC37148.1"/>
    </source>
</evidence>
<accession>A0A5C4M8Y2</accession>
<dbReference type="Gene3D" id="3.30.200.20">
    <property type="entry name" value="Phosphorylase Kinase, domain 1"/>
    <property type="match status" value="1"/>
</dbReference>
<evidence type="ECO:0000313" key="4">
    <source>
        <dbReference type="Proteomes" id="UP000306740"/>
    </source>
</evidence>
<evidence type="ECO:0000313" key="2">
    <source>
        <dbReference type="EMBL" id="TNC29404.1"/>
    </source>
</evidence>
<name>A0A5C4M8Y2_9ACTN</name>
<dbReference type="CDD" id="cd05155">
    <property type="entry name" value="APH_ChoK_like_1"/>
    <property type="match status" value="1"/>
</dbReference>
<dbReference type="AlphaFoldDB" id="A0A5C4M8Y2"/>
<reference evidence="2 4" key="1">
    <citation type="submission" date="2019-05" db="EMBL/GenBank/DDBJ databases">
        <title>Mumia sp. nov., isolated from the intestinal contents of plateau pika (Ochotona curzoniae) in the Qinghai-Tibet plateau of China.</title>
        <authorList>
            <person name="Tian Z."/>
        </authorList>
    </citation>
    <scope>NUCLEOTIDE SEQUENCE [LARGE SCALE GENOMIC DNA]</scope>
    <source>
        <strain evidence="4">527</strain>
        <strain evidence="2">Z527</strain>
    </source>
</reference>
<sequence>MPTAEVDVTVSLVRGLLEAQHPDLAALPLQVVANGWDNVVLRLGDSLALRVPRRALAADLVRHEQQWLPVLAPFLPVSVPVPVRTGVPSDGTRGPAYPWSWSVVPWLEGRPVGETPAARRWSLARPLADVVTALHRPAPADAPRNAYRGVPLVVRDTAMRERVATGRVPCGDMLLACWERALAAPAWDGPSLWLHGDLHPANLLATDTDGRLSLSAVIDFGDVTAGDPASDLATAWLTFDPPARAVFRAHVSRAPYADDATWERALGWAAYFVAMLLTASDDAPLLHAIGEHGLAQVLADA</sequence>
<dbReference type="InterPro" id="IPR011009">
    <property type="entry name" value="Kinase-like_dom_sf"/>
</dbReference>
<dbReference type="SUPFAM" id="SSF56112">
    <property type="entry name" value="Protein kinase-like (PK-like)"/>
    <property type="match status" value="1"/>
</dbReference>
<dbReference type="PANTHER" id="PTHR21310:SF42">
    <property type="entry name" value="BIFUNCTIONAL AAC_APH"/>
    <property type="match status" value="1"/>
</dbReference>
<dbReference type="GO" id="GO:0016740">
    <property type="term" value="F:transferase activity"/>
    <property type="evidence" value="ECO:0007669"/>
    <property type="project" value="UniProtKB-KW"/>
</dbReference>